<reference evidence="2 3" key="1">
    <citation type="submission" date="2013-09" db="EMBL/GenBank/DDBJ databases">
        <title>Whole genome shotgun sequence of Vibrio ezurae NBRC 102218.</title>
        <authorList>
            <person name="Yoshida I."/>
            <person name="Hosoyama A."/>
            <person name="Numata M."/>
            <person name="Hashimoto M."/>
            <person name="Hosoyama Y."/>
            <person name="Tsuchikane K."/>
            <person name="Noguchi M."/>
            <person name="Hirakata S."/>
            <person name="Ichikawa N."/>
            <person name="Ohji S."/>
            <person name="Yamazoe A."/>
            <person name="Fujita N."/>
        </authorList>
    </citation>
    <scope>NUCLEOTIDE SEQUENCE [LARGE SCALE GENOMIC DNA]</scope>
    <source>
        <strain evidence="2 3">NBRC 102218</strain>
    </source>
</reference>
<dbReference type="EMBL" id="BATM01000020">
    <property type="protein sequence ID" value="GAD79749.1"/>
    <property type="molecule type" value="Genomic_DNA"/>
</dbReference>
<accession>U3CEQ8</accession>
<keyword evidence="3" id="KW-1185">Reference proteome</keyword>
<dbReference type="eggNOG" id="COG0610">
    <property type="taxonomic scope" value="Bacteria"/>
</dbReference>
<dbReference type="CDD" id="cd18785">
    <property type="entry name" value="SF2_C"/>
    <property type="match status" value="1"/>
</dbReference>
<dbReference type="Pfam" id="PF00271">
    <property type="entry name" value="Helicase_C"/>
    <property type="match status" value="1"/>
</dbReference>
<dbReference type="GO" id="GO:0004386">
    <property type="term" value="F:helicase activity"/>
    <property type="evidence" value="ECO:0007669"/>
    <property type="project" value="UniProtKB-KW"/>
</dbReference>
<sequence length="1036" mass="116391">MRFAEERRGLVNFVEDRLIRTSEKGVKQNPLELFHVGLLRPLPKDKCLTSSKARNSVGSITAPSSAGFSFYVTGDSIQLSLEYGVTCFTESGEDPKYNWQKVTEKDSYDAFKPDGGVYSQQVVEILPRDSSRQHRGKLYITWRAYNDGYIVTVTLANQQSVANLDKADALMAKTTLFDVSIRCSILKGGVQSYPQKDFSLLTEEEKELELRYKNVKTYAIGHATGVDWSIKDGYRVIESNFMPKVEVPSVTANTAGSETKHLNFKYLSSCHNNPEVLEDLSNFADSYRAWIDGQTLLMNSMETHERAVAKNIVNRAESAHLRITEGIEFLSANKQAQLAFSYMNAAMLKQMTVNKKSPDISTFNWRPFQLAFVLMAMKSSIDEGDINRDLVDLIWFPTGGGKTEAYLGIMAMVFIYRRLVYPHSQDSTVAIMRYTLTLLTGQQFARAAKVVCALELLRRKSEKRLGDTPFTLGLWVGSKSTPNTFHQAQQEVTNQNFEKLGMTSCPWCKSKFTAQNYVVQERRFDFKCTNDACEFGSSSNPILPCKTIDESLYDSPPTLLLATVDKFAMLAWDERADIFFGGKGKRPPELIIQDELHLISGALGSMVGLYEVGIEAALIKRGIYPKYIASTATIRNADEQVKSLYGKSSAVFPPAGLEHDDSYFAKTVPISEKPGRLYVGYMAFSKSKRESLEPLSSLIAVAPEIHFSGKPEYKDAWWTQLVYHGSLKGVSASDASYKGPIARSIQQKLFNYSQELEEEEHKSRNKELSRLLNVKSLTSLQGAEKNNQTFTDLEKSHDSQSVIDVALATNMISVGLDVERLAVMIINGQPLTTSEYIQASSRVGRGGIPGVVFVNYYKSQTSSLSHYENFRSYHESFYRYVEPTSLTPFTYQALKKALHASLIIAFRMSGIGLVTNGSADSFDSSRQDVSQMVQIFKGRVRNAIEGPFDSELQKQDQAHKLNATLDMLDELIDEWSNYAQESRLKRRQLHFNSKDRAADSLIKTHDANKQALWDTQTSMRNVEDSALINTIRGLKK</sequence>
<keyword evidence="2" id="KW-0378">Hydrolase</keyword>
<organism evidence="2 3">
    <name type="scientific">Vibrio ezurae NBRC 102218</name>
    <dbReference type="NCBI Taxonomy" id="1219080"/>
    <lineage>
        <taxon>Bacteria</taxon>
        <taxon>Pseudomonadati</taxon>
        <taxon>Pseudomonadota</taxon>
        <taxon>Gammaproteobacteria</taxon>
        <taxon>Vibrionales</taxon>
        <taxon>Vibrionaceae</taxon>
        <taxon>Vibrio</taxon>
    </lineage>
</organism>
<dbReference type="InterPro" id="IPR001650">
    <property type="entry name" value="Helicase_C-like"/>
</dbReference>
<dbReference type="SMART" id="SM00490">
    <property type="entry name" value="HELICc"/>
    <property type="match status" value="1"/>
</dbReference>
<dbReference type="OrthoDB" id="713315at2"/>
<dbReference type="Proteomes" id="UP000016562">
    <property type="component" value="Unassembled WGS sequence"/>
</dbReference>
<keyword evidence="2" id="KW-0347">Helicase</keyword>
<protein>
    <submittedName>
        <fullName evidence="2">Putative helicase</fullName>
    </submittedName>
</protein>
<evidence type="ECO:0000313" key="3">
    <source>
        <dbReference type="Proteomes" id="UP000016562"/>
    </source>
</evidence>
<dbReference type="SUPFAM" id="SSF52540">
    <property type="entry name" value="P-loop containing nucleoside triphosphate hydrolases"/>
    <property type="match status" value="2"/>
</dbReference>
<feature type="domain" description="Helicase C-terminal" evidence="1">
    <location>
        <begin position="744"/>
        <end position="885"/>
    </location>
</feature>
<dbReference type="InterPro" id="IPR027417">
    <property type="entry name" value="P-loop_NTPase"/>
</dbReference>
<dbReference type="Gene3D" id="3.40.50.300">
    <property type="entry name" value="P-loop containing nucleotide triphosphate hydrolases"/>
    <property type="match status" value="1"/>
</dbReference>
<evidence type="ECO:0000313" key="2">
    <source>
        <dbReference type="EMBL" id="GAD79749.1"/>
    </source>
</evidence>
<dbReference type="STRING" id="1219080.VEZ01S_20_00210"/>
<dbReference type="eggNOG" id="COG1205">
    <property type="taxonomic scope" value="Bacteria"/>
</dbReference>
<dbReference type="PROSITE" id="PS51194">
    <property type="entry name" value="HELICASE_CTER"/>
    <property type="match status" value="1"/>
</dbReference>
<dbReference type="AlphaFoldDB" id="U3CEQ8"/>
<name>U3CEQ8_9VIBR</name>
<comment type="caution">
    <text evidence="2">The sequence shown here is derived from an EMBL/GenBank/DDBJ whole genome shotgun (WGS) entry which is preliminary data.</text>
</comment>
<proteinExistence type="predicted"/>
<evidence type="ECO:0000259" key="1">
    <source>
        <dbReference type="PROSITE" id="PS51194"/>
    </source>
</evidence>
<keyword evidence="2" id="KW-0547">Nucleotide-binding</keyword>
<keyword evidence="2" id="KW-0067">ATP-binding</keyword>
<dbReference type="RefSeq" id="WP_021713458.1">
    <property type="nucleotide sequence ID" value="NZ_BATM01000020.1"/>
</dbReference>
<gene>
    <name evidence="2" type="ORF">VEZ01S_20_00210</name>
</gene>